<evidence type="ECO:0000313" key="2">
    <source>
        <dbReference type="Proteomes" id="UP000006671"/>
    </source>
</evidence>
<name>D2VYH6_NAEGR</name>
<organism evidence="2">
    <name type="scientific">Naegleria gruberi</name>
    <name type="common">Amoeba</name>
    <dbReference type="NCBI Taxonomy" id="5762"/>
    <lineage>
        <taxon>Eukaryota</taxon>
        <taxon>Discoba</taxon>
        <taxon>Heterolobosea</taxon>
        <taxon>Tetramitia</taxon>
        <taxon>Eutetramitia</taxon>
        <taxon>Vahlkampfiidae</taxon>
        <taxon>Naegleria</taxon>
    </lineage>
</organism>
<protein>
    <submittedName>
        <fullName evidence="1">Predicted protein</fullName>
    </submittedName>
</protein>
<accession>D2VYH6</accession>
<proteinExistence type="predicted"/>
<dbReference type="InParanoid" id="D2VYH6"/>
<dbReference type="VEuPathDB" id="AmoebaDB:NAEGRDRAFT_74124"/>
<sequence>MNDDFESFQVDSTGEFAFLLNSKSELIKVKLDESAKSIWKVNGVLQFCLCNSKSEIYTVSKYDNKNVTVRIWEDSNGILKRELVIKDCKKLSDFDLINMKRDDKKRLLFLFRNDLRTRLNSKIVLYDEIRNQSIKMKMTEISMVDFTKEGYLLFYSGVDLAYIYDDKSGLVLLEMLLPCSFNSVSYFETISNTLCRFGICPVEKDRIEILSNVVNMPLKEETCQSLQRLGCQLPISIQVDFEWLGFFIPDYLQMLLTTNYGNMQFWYQDDELAARFKFITTPHSLNFEDHVVISDSDDNLTVSVKKSDLSIHNNFSGDFPIYLSFIDSKKGISIKSFTLSEFIPKLLIVECGKKVLSFTICFAKIFEELLEIGIIDSKRNINPTTLLERYQEIICSSMQENMNINLLGEYFGHSTIRLDERIYKKMDLIVLAKYCPKYLKLFGQIIF</sequence>
<keyword evidence="2" id="KW-1185">Reference proteome</keyword>
<evidence type="ECO:0000313" key="1">
    <source>
        <dbReference type="EMBL" id="EFC38061.1"/>
    </source>
</evidence>
<dbReference type="AlphaFoldDB" id="D2VYH6"/>
<dbReference type="RefSeq" id="XP_002670805.1">
    <property type="nucleotide sequence ID" value="XM_002670759.1"/>
</dbReference>
<gene>
    <name evidence="1" type="ORF">NAEGRDRAFT_74124</name>
</gene>
<dbReference type="GeneID" id="8858008"/>
<dbReference type="EMBL" id="GG738911">
    <property type="protein sequence ID" value="EFC38061.1"/>
    <property type="molecule type" value="Genomic_DNA"/>
</dbReference>
<dbReference type="KEGG" id="ngr:NAEGRDRAFT_74124"/>
<dbReference type="Proteomes" id="UP000006671">
    <property type="component" value="Unassembled WGS sequence"/>
</dbReference>
<reference evidence="1 2" key="1">
    <citation type="journal article" date="2010" name="Cell">
        <title>The genome of Naegleria gruberi illuminates early eukaryotic versatility.</title>
        <authorList>
            <person name="Fritz-Laylin L.K."/>
            <person name="Prochnik S.E."/>
            <person name="Ginger M.L."/>
            <person name="Dacks J.B."/>
            <person name="Carpenter M.L."/>
            <person name="Field M.C."/>
            <person name="Kuo A."/>
            <person name="Paredez A."/>
            <person name="Chapman J."/>
            <person name="Pham J."/>
            <person name="Shu S."/>
            <person name="Neupane R."/>
            <person name="Cipriano M."/>
            <person name="Mancuso J."/>
            <person name="Tu H."/>
            <person name="Salamov A."/>
            <person name="Lindquist E."/>
            <person name="Shapiro H."/>
            <person name="Lucas S."/>
            <person name="Grigoriev I.V."/>
            <person name="Cande W.Z."/>
            <person name="Fulton C."/>
            <person name="Rokhsar D.S."/>
            <person name="Dawson S.C."/>
        </authorList>
    </citation>
    <scope>NUCLEOTIDE SEQUENCE [LARGE SCALE GENOMIC DNA]</scope>
    <source>
        <strain evidence="1 2">NEG-M</strain>
    </source>
</reference>